<organism evidence="3 4">
    <name type="scientific">Lentibacillus salinarum</name>
    <dbReference type="NCBI Taxonomy" id="446820"/>
    <lineage>
        <taxon>Bacteria</taxon>
        <taxon>Bacillati</taxon>
        <taxon>Bacillota</taxon>
        <taxon>Bacilli</taxon>
        <taxon>Bacillales</taxon>
        <taxon>Bacillaceae</taxon>
        <taxon>Lentibacillus</taxon>
    </lineage>
</organism>
<dbReference type="Pfam" id="PF04069">
    <property type="entry name" value="OpuAC"/>
    <property type="match status" value="1"/>
</dbReference>
<accession>A0ABW3ZX80</accession>
<dbReference type="Gene3D" id="3.40.190.10">
    <property type="entry name" value="Periplasmic binding protein-like II"/>
    <property type="match status" value="1"/>
</dbReference>
<dbReference type="Proteomes" id="UP001597178">
    <property type="component" value="Unassembled WGS sequence"/>
</dbReference>
<feature type="signal peptide" evidence="1">
    <location>
        <begin position="1"/>
        <end position="19"/>
    </location>
</feature>
<evidence type="ECO:0000313" key="3">
    <source>
        <dbReference type="EMBL" id="MFD1362458.1"/>
    </source>
</evidence>
<keyword evidence="4" id="KW-1185">Reference proteome</keyword>
<gene>
    <name evidence="3" type="ORF">ACFQ4A_12400</name>
</gene>
<reference evidence="4" key="1">
    <citation type="journal article" date="2019" name="Int. J. Syst. Evol. Microbiol.">
        <title>The Global Catalogue of Microorganisms (GCM) 10K type strain sequencing project: providing services to taxonomists for standard genome sequencing and annotation.</title>
        <authorList>
            <consortium name="The Broad Institute Genomics Platform"/>
            <consortium name="The Broad Institute Genome Sequencing Center for Infectious Disease"/>
            <person name="Wu L."/>
            <person name="Ma J."/>
        </authorList>
    </citation>
    <scope>NUCLEOTIDE SEQUENCE [LARGE SCALE GENOMIC DNA]</scope>
    <source>
        <strain evidence="4">CCUG 54822</strain>
    </source>
</reference>
<dbReference type="RefSeq" id="WP_382401023.1">
    <property type="nucleotide sequence ID" value="NZ_JBHTNH010000026.1"/>
</dbReference>
<proteinExistence type="predicted"/>
<evidence type="ECO:0000256" key="1">
    <source>
        <dbReference type="SAM" id="SignalP"/>
    </source>
</evidence>
<feature type="chain" id="PRO_5045418900" evidence="1">
    <location>
        <begin position="20"/>
        <end position="302"/>
    </location>
</feature>
<comment type="caution">
    <text evidence="3">The sequence shown here is derived from an EMBL/GenBank/DDBJ whole genome shotgun (WGS) entry which is preliminary data.</text>
</comment>
<dbReference type="Gene3D" id="3.40.190.120">
    <property type="entry name" value="Osmoprotection protein (prox), domain 2"/>
    <property type="match status" value="1"/>
</dbReference>
<dbReference type="SUPFAM" id="SSF53850">
    <property type="entry name" value="Periplasmic binding protein-like II"/>
    <property type="match status" value="1"/>
</dbReference>
<feature type="domain" description="ABC-type glycine betaine transport system substrate-binding" evidence="2">
    <location>
        <begin position="28"/>
        <end position="294"/>
    </location>
</feature>
<evidence type="ECO:0000313" key="4">
    <source>
        <dbReference type="Proteomes" id="UP001597178"/>
    </source>
</evidence>
<keyword evidence="1" id="KW-0732">Signal</keyword>
<protein>
    <submittedName>
        <fullName evidence="3">Glycine betaine ABC transporter substrate-binding protein</fullName>
    </submittedName>
</protein>
<dbReference type="EMBL" id="JBHTNH010000026">
    <property type="protein sequence ID" value="MFD1362458.1"/>
    <property type="molecule type" value="Genomic_DNA"/>
</dbReference>
<evidence type="ECO:0000259" key="2">
    <source>
        <dbReference type="Pfam" id="PF04069"/>
    </source>
</evidence>
<sequence length="302" mass="33802">MRKIILVVISVVFSLVLSACGGNGDGDKEITIGSKTFTEQYLFAKISTLLLEEEGFDVEETTDLGSTALRQALENKQVDLTWDYVGTGLVTYLGEDPMTDPQAAFETLNDIDQSDNEIVWTNLNDVDNTYTLMMREDHAEELGIRTISDLAEHVNENPEDLSIATNAEFYNRDDGLPGVEVAYDFEFPDANVNEMDTGLTYKALRDEEVDVAVGFATDGRIEAFGFVNLEDDQSFFPSYNAAAAMTTETYEAYPEIEEIFAPLDDLLTSETMRELNYEVDIEERSVDEVAREFLVGNDLIEE</sequence>
<dbReference type="PROSITE" id="PS51257">
    <property type="entry name" value="PROKAR_LIPOPROTEIN"/>
    <property type="match status" value="1"/>
</dbReference>
<dbReference type="InterPro" id="IPR007210">
    <property type="entry name" value="ABC_Gly_betaine_transp_sub-bd"/>
</dbReference>
<name>A0ABW3ZX80_9BACI</name>